<dbReference type="Proteomes" id="UP000033860">
    <property type="component" value="Unassembled WGS sequence"/>
</dbReference>
<dbReference type="PATRIC" id="fig|1618371.3.peg.771"/>
<reference evidence="1 2" key="1">
    <citation type="journal article" date="2015" name="Nature">
        <title>rRNA introns, odd ribosomes, and small enigmatic genomes across a large radiation of phyla.</title>
        <authorList>
            <person name="Brown C.T."/>
            <person name="Hug L.A."/>
            <person name="Thomas B.C."/>
            <person name="Sharon I."/>
            <person name="Castelle C.J."/>
            <person name="Singh A."/>
            <person name="Wilkins M.J."/>
            <person name="Williams K.H."/>
            <person name="Banfield J.F."/>
        </authorList>
    </citation>
    <scope>NUCLEOTIDE SEQUENCE [LARGE SCALE GENOMIC DNA]</scope>
</reference>
<evidence type="ECO:0000313" key="1">
    <source>
        <dbReference type="EMBL" id="KKU61263.1"/>
    </source>
</evidence>
<gene>
    <name evidence="1" type="ORF">UX85_C0004G0185</name>
</gene>
<dbReference type="EMBL" id="LCNT01000004">
    <property type="protein sequence ID" value="KKU61263.1"/>
    <property type="molecule type" value="Genomic_DNA"/>
</dbReference>
<organism evidence="1 2">
    <name type="scientific">Candidatus Beckwithbacteria bacterium GW2011_GWB1_47_15</name>
    <dbReference type="NCBI Taxonomy" id="1618371"/>
    <lineage>
        <taxon>Bacteria</taxon>
        <taxon>Candidatus Beckwithiibacteriota</taxon>
    </lineage>
</organism>
<proteinExistence type="predicted"/>
<dbReference type="PANTHER" id="PTHR34573">
    <property type="entry name" value="VKC DOMAIN-CONTAINING PROTEIN"/>
    <property type="match status" value="1"/>
</dbReference>
<comment type="caution">
    <text evidence="1">The sequence shown here is derived from an EMBL/GenBank/DDBJ whole genome shotgun (WGS) entry which is preliminary data.</text>
</comment>
<dbReference type="PANTHER" id="PTHR34573:SF1">
    <property type="entry name" value="VITAMIN K EPOXIDE REDUCTASE DOMAIN-CONTAINING PROTEIN"/>
    <property type="match status" value="1"/>
</dbReference>
<evidence type="ECO:0008006" key="3">
    <source>
        <dbReference type="Google" id="ProtNLM"/>
    </source>
</evidence>
<dbReference type="Gene3D" id="3.40.30.10">
    <property type="entry name" value="Glutaredoxin"/>
    <property type="match status" value="1"/>
</dbReference>
<name>A0A0G1U4M3_9BACT</name>
<dbReference type="SUPFAM" id="SSF52833">
    <property type="entry name" value="Thioredoxin-like"/>
    <property type="match status" value="1"/>
</dbReference>
<accession>A0A0G1U4M3</accession>
<protein>
    <recommendedName>
        <fullName evidence="3">VKORC1/thioredoxin domain protein</fullName>
    </recommendedName>
</protein>
<evidence type="ECO:0000313" key="2">
    <source>
        <dbReference type="Proteomes" id="UP000033860"/>
    </source>
</evidence>
<sequence>MTAGTILAVLVPVVVFALVAGKPKVEPGRYDALAQCLSDKGVKMYGAYWCSHCQNQKEMFGESFSKVDYVECSLPGGQGQTDECAAAGISGYPTWEFGDGSRVEGELQLSVLAQKSGCE</sequence>
<dbReference type="AlphaFoldDB" id="A0A0G1U4M3"/>
<dbReference type="InterPro" id="IPR036249">
    <property type="entry name" value="Thioredoxin-like_sf"/>
</dbReference>